<proteinExistence type="predicted"/>
<dbReference type="GO" id="GO:0051782">
    <property type="term" value="P:negative regulation of cell division"/>
    <property type="evidence" value="ECO:0007669"/>
    <property type="project" value="TreeGrafter"/>
</dbReference>
<dbReference type="GO" id="GO:0009898">
    <property type="term" value="C:cytoplasmic side of plasma membrane"/>
    <property type="evidence" value="ECO:0007669"/>
    <property type="project" value="TreeGrafter"/>
</dbReference>
<gene>
    <name evidence="3" type="ORF">BJ997_002632</name>
</gene>
<dbReference type="AlphaFoldDB" id="A0A7W9E544"/>
<keyword evidence="3" id="KW-0969">Cilium</keyword>
<keyword evidence="1" id="KW-0547">Nucleotide-binding</keyword>
<sequence>MAAIALVVERHTEERLLVDIVEHGHSIPAQLRSAAELLLALPGLRVDVVIVSAKRETLNHEVIAACDTRGIRVIALAATDRDRRYAATLGLLEVIDGAVGWPEIDALVHAGVVVPLRVGDRNRSVGARRSSTVVAVWGPTGAPGRTTLAINIAAEIAACGHSVVLADADTYSGSVAASLGMLDEAPGFAAACRLAGSDSLTQSEFERIAQRYNSPQGPFWVLTGIGRPSRWPELSADRVKRTIEALRQWADYVVIDTGFNLESDEELSSDLFAPRRNAATVTALASADHVVAVGLADPVGMARFLRSWTDLTDIITDTPVSVLMNRVRASAVGLDPAGQVIGALRRFGAIESPVLVPQDSEALDAAVLTGRTLRDTAAKSPARASIRRFVMAALVVAPVEAPRRARRAAPFFRPQTVRPRASGAADF</sequence>
<evidence type="ECO:0000256" key="2">
    <source>
        <dbReference type="ARBA" id="ARBA00022840"/>
    </source>
</evidence>
<dbReference type="OrthoDB" id="3217709at2"/>
<dbReference type="Gene3D" id="3.40.50.300">
    <property type="entry name" value="P-loop containing nucleotide triphosphate hydrolases"/>
    <property type="match status" value="1"/>
</dbReference>
<keyword evidence="3" id="KW-0282">Flagellum</keyword>
<dbReference type="PANTHER" id="PTHR43384">
    <property type="entry name" value="SEPTUM SITE-DETERMINING PROTEIN MIND HOMOLOG, CHLOROPLASTIC-RELATED"/>
    <property type="match status" value="1"/>
</dbReference>
<evidence type="ECO:0000313" key="3">
    <source>
        <dbReference type="EMBL" id="MBB5642084.1"/>
    </source>
</evidence>
<organism evidence="3 4">
    <name type="scientific">Cryobacterium roopkundense</name>
    <dbReference type="NCBI Taxonomy" id="1001240"/>
    <lineage>
        <taxon>Bacteria</taxon>
        <taxon>Bacillati</taxon>
        <taxon>Actinomycetota</taxon>
        <taxon>Actinomycetes</taxon>
        <taxon>Micrococcales</taxon>
        <taxon>Microbacteriaceae</taxon>
        <taxon>Cryobacterium</taxon>
    </lineage>
</organism>
<reference evidence="3 4" key="1">
    <citation type="submission" date="2020-08" db="EMBL/GenBank/DDBJ databases">
        <title>Sequencing the genomes of 1000 actinobacteria strains.</title>
        <authorList>
            <person name="Klenk H.-P."/>
        </authorList>
    </citation>
    <scope>NUCLEOTIDE SEQUENCE [LARGE SCALE GENOMIC DNA]</scope>
    <source>
        <strain evidence="3 4">DSM 21065</strain>
    </source>
</reference>
<name>A0A7W9E544_9MICO</name>
<keyword evidence="3" id="KW-0966">Cell projection</keyword>
<protein>
    <submittedName>
        <fullName evidence="3">MinD-like ATPase involved in chromosome partitioning or flagellar assembly</fullName>
    </submittedName>
</protein>
<evidence type="ECO:0000313" key="4">
    <source>
        <dbReference type="Proteomes" id="UP000561726"/>
    </source>
</evidence>
<dbReference type="PANTHER" id="PTHR43384:SF6">
    <property type="entry name" value="SEPTUM SITE-DETERMINING PROTEIN MIND HOMOLOG, CHLOROPLASTIC"/>
    <property type="match status" value="1"/>
</dbReference>
<dbReference type="InterPro" id="IPR050625">
    <property type="entry name" value="ParA/MinD_ATPase"/>
</dbReference>
<dbReference type="EMBL" id="JACHBQ010000001">
    <property type="protein sequence ID" value="MBB5642084.1"/>
    <property type="molecule type" value="Genomic_DNA"/>
</dbReference>
<dbReference type="Proteomes" id="UP000561726">
    <property type="component" value="Unassembled WGS sequence"/>
</dbReference>
<keyword evidence="2" id="KW-0067">ATP-binding</keyword>
<dbReference type="RefSeq" id="WP_052542311.1">
    <property type="nucleotide sequence ID" value="NZ_JACHBQ010000001.1"/>
</dbReference>
<dbReference type="SUPFAM" id="SSF52540">
    <property type="entry name" value="P-loop containing nucleoside triphosphate hydrolases"/>
    <property type="match status" value="1"/>
</dbReference>
<comment type="caution">
    <text evidence="3">The sequence shown here is derived from an EMBL/GenBank/DDBJ whole genome shotgun (WGS) entry which is preliminary data.</text>
</comment>
<dbReference type="InterPro" id="IPR027417">
    <property type="entry name" value="P-loop_NTPase"/>
</dbReference>
<dbReference type="GO" id="GO:0005524">
    <property type="term" value="F:ATP binding"/>
    <property type="evidence" value="ECO:0007669"/>
    <property type="project" value="UniProtKB-KW"/>
</dbReference>
<evidence type="ECO:0000256" key="1">
    <source>
        <dbReference type="ARBA" id="ARBA00022741"/>
    </source>
</evidence>
<dbReference type="GO" id="GO:0005829">
    <property type="term" value="C:cytosol"/>
    <property type="evidence" value="ECO:0007669"/>
    <property type="project" value="TreeGrafter"/>
</dbReference>
<accession>A0A7W9E544</accession>
<dbReference type="GO" id="GO:0016887">
    <property type="term" value="F:ATP hydrolysis activity"/>
    <property type="evidence" value="ECO:0007669"/>
    <property type="project" value="TreeGrafter"/>
</dbReference>